<name>A0A101M185_PICGL</name>
<accession>A0A101M185</accession>
<organism evidence="1">
    <name type="scientific">Picea glauca</name>
    <name type="common">White spruce</name>
    <name type="synonym">Pinus glauca</name>
    <dbReference type="NCBI Taxonomy" id="3330"/>
    <lineage>
        <taxon>Eukaryota</taxon>
        <taxon>Viridiplantae</taxon>
        <taxon>Streptophyta</taxon>
        <taxon>Embryophyta</taxon>
        <taxon>Tracheophyta</taxon>
        <taxon>Spermatophyta</taxon>
        <taxon>Pinopsida</taxon>
        <taxon>Pinidae</taxon>
        <taxon>Conifers I</taxon>
        <taxon>Pinales</taxon>
        <taxon>Pinaceae</taxon>
        <taxon>Picea</taxon>
    </lineage>
</organism>
<gene>
    <name evidence="1" type="ORF">ABT39_MTgene3720</name>
</gene>
<evidence type="ECO:0000313" key="1">
    <source>
        <dbReference type="EMBL" id="KUM49171.1"/>
    </source>
</evidence>
<geneLocation type="mitochondrion" evidence="1"/>
<proteinExistence type="predicted"/>
<keyword evidence="1" id="KW-0496">Mitochondrion</keyword>
<comment type="caution">
    <text evidence="1">The sequence shown here is derived from an EMBL/GenBank/DDBJ whole genome shotgun (WGS) entry which is preliminary data.</text>
</comment>
<dbReference type="EMBL" id="LKAM01000003">
    <property type="protein sequence ID" value="KUM49171.1"/>
    <property type="molecule type" value="Genomic_DNA"/>
</dbReference>
<reference evidence="1" key="1">
    <citation type="journal article" date="2015" name="Genome Biol. Evol.">
        <title>Organellar Genomes of White Spruce (Picea glauca): Assembly and Annotation.</title>
        <authorList>
            <person name="Jackman S.D."/>
            <person name="Warren R.L."/>
            <person name="Gibb E.A."/>
            <person name="Vandervalk B.P."/>
            <person name="Mohamadi H."/>
            <person name="Chu J."/>
            <person name="Raymond A."/>
            <person name="Pleasance S."/>
            <person name="Coope R."/>
            <person name="Wildung M.R."/>
            <person name="Ritland C.E."/>
            <person name="Bousquet J."/>
            <person name="Jones S.J."/>
            <person name="Bohlmann J."/>
            <person name="Birol I."/>
        </authorList>
    </citation>
    <scope>NUCLEOTIDE SEQUENCE [LARGE SCALE GENOMIC DNA]</scope>
    <source>
        <tissue evidence="1">Flushing bud</tissue>
    </source>
</reference>
<protein>
    <submittedName>
        <fullName evidence="1">Uncharacterized protein</fullName>
    </submittedName>
</protein>
<sequence>MEDQYIFERVERTGVLILDRVEKPDKDHPKITKERFFSNSSFFSEGKARIFKRSNFFSFTSGAVLDNDVPSQPTPYLLLESKHNPVHLLFPLELGFQFRAHSTIFDLGAIPSKSIFIISIVKVPIHMMTLGSLLFE</sequence>
<dbReference type="AlphaFoldDB" id="A0A101M185"/>